<feature type="compositionally biased region" description="Polar residues" evidence="2">
    <location>
        <begin position="304"/>
        <end position="315"/>
    </location>
</feature>
<dbReference type="PANTHER" id="PTHR11439:SF495">
    <property type="entry name" value="REVERSE TRANSCRIPTASE, RNA-DEPENDENT DNA POLYMERASE-RELATED"/>
    <property type="match status" value="1"/>
</dbReference>
<evidence type="ECO:0000256" key="1">
    <source>
        <dbReference type="SAM" id="Coils"/>
    </source>
</evidence>
<feature type="compositionally biased region" description="Basic and acidic residues" evidence="2">
    <location>
        <begin position="400"/>
        <end position="416"/>
    </location>
</feature>
<proteinExistence type="predicted"/>
<feature type="region of interest" description="Disordered" evidence="2">
    <location>
        <begin position="400"/>
        <end position="422"/>
    </location>
</feature>
<comment type="caution">
    <text evidence="3">The sequence shown here is derived from an EMBL/GenBank/DDBJ whole genome shotgun (WGS) entry which is preliminary data.</text>
</comment>
<dbReference type="AlphaFoldDB" id="A0A6L2KE76"/>
<name>A0A6L2KE76_TANCI</name>
<feature type="region of interest" description="Disordered" evidence="2">
    <location>
        <begin position="1"/>
        <end position="24"/>
    </location>
</feature>
<keyword evidence="1" id="KW-0175">Coiled coil</keyword>
<evidence type="ECO:0000256" key="2">
    <source>
        <dbReference type="SAM" id="MobiDB-lite"/>
    </source>
</evidence>
<organism evidence="3">
    <name type="scientific">Tanacetum cinerariifolium</name>
    <name type="common">Dalmatian daisy</name>
    <name type="synonym">Chrysanthemum cinerariifolium</name>
    <dbReference type="NCBI Taxonomy" id="118510"/>
    <lineage>
        <taxon>Eukaryota</taxon>
        <taxon>Viridiplantae</taxon>
        <taxon>Streptophyta</taxon>
        <taxon>Embryophyta</taxon>
        <taxon>Tracheophyta</taxon>
        <taxon>Spermatophyta</taxon>
        <taxon>Magnoliopsida</taxon>
        <taxon>eudicotyledons</taxon>
        <taxon>Gunneridae</taxon>
        <taxon>Pentapetalae</taxon>
        <taxon>asterids</taxon>
        <taxon>campanulids</taxon>
        <taxon>Asterales</taxon>
        <taxon>Asteraceae</taxon>
        <taxon>Asteroideae</taxon>
        <taxon>Anthemideae</taxon>
        <taxon>Anthemidinae</taxon>
        <taxon>Tanacetum</taxon>
    </lineage>
</organism>
<reference evidence="3" key="1">
    <citation type="journal article" date="2019" name="Sci. Rep.">
        <title>Draft genome of Tanacetum cinerariifolium, the natural source of mosquito coil.</title>
        <authorList>
            <person name="Yamashiro T."/>
            <person name="Shiraishi A."/>
            <person name="Satake H."/>
            <person name="Nakayama K."/>
        </authorList>
    </citation>
    <scope>NUCLEOTIDE SEQUENCE</scope>
</reference>
<dbReference type="Pfam" id="PF14223">
    <property type="entry name" value="Retrotran_gag_2"/>
    <property type="match status" value="1"/>
</dbReference>
<sequence length="1055" mass="118550">MAEDDNILNDGNLPETSNTSPPDYPIWKVIQNGNGPVSVITATNGIIKVLPPKTAKEVMARERERKARTTLLMALPEDHLAKFHKMADAKEMWEAIKLRFSGNDESNKMQKYLLKQQFEGFSFSTSECLHKGYDSFDDLYNNLRVCECAVEGTTASSSNTYNVAFVSAENTSNTNDVSTAYSVSSPSVLKSQKEGSSSYTDEVIHSFFVNQSSAPQLDYDDLEQINNNDDDMEEMDIKWQANDLEDTPVNDRFADGMHAVPPSMTRNYMPSGPDVEIDYSKFTYDPKQTLADESDSKPSEYASCESNSNVDTSTFMPELVENASKDDPHRAIEDKGIVDSGAVNTGCYVLNRVLVTKPQNKTYELLTVENQANKSTGPKETNNSAEQVFLEDLEKLKRQEKEANDAAESLRKEATHDIQNTSTSSTKLINTASILLSTAGPSRAFNDGEFSYPDPSKYALPDDPSMTYLEDIYATPSERIFTDSSYNDEAVVTDFNLETTMSVSPTPTTRIHTIHPKIQILRDPKSAIQTRRKVNKNFKAHALVKQNKDGIFISQDKYVAEILKKFDFLSVKTASTPIETQNPLVKDEEVAHVDVTPKTSHLHAVKRIFRYLKGQPKLSLWYPKVSSFDLKAYSDSDYASANLDRKSTTGATSVKGRLIEFTMSNTHQELASPEANGFRKDLASPKQTALGKDISNLLMAGSSKTTPWNEFSSTMASTIIFLATNQKFNFSRYILLSLVKNIEAGVAFFMFPRFVQLLIDHRLGDMSHHKDIYDNSSLTKKVFANIKRVGTGFFGVVTPLFNNMLVLAAKDVGLIKDDVQLPSPSNDPLPGGKDSLKLKELMDLCTHLSNKVLELESKVIDIKSTYKERIEKLEGRVDMLEEENRVLKELHSVYSKVDIAAPVVENEKSFKHGRIIADINEDGEINLEEAQAKPYRMDLEHPKKVLSMKDVDDEEPVEVEEVLEVSVLRKRRGVVIQDPEETTSTVGMHSEPDVEANVWRDQKGRYGLAKRYPLTHFTLEQILNNVRLVVEEESEMSFELLRLVRRQLNEGYVPE</sequence>
<evidence type="ECO:0000313" key="3">
    <source>
        <dbReference type="EMBL" id="GEU47803.1"/>
    </source>
</evidence>
<gene>
    <name evidence="3" type="ORF">Tci_019781</name>
</gene>
<accession>A0A6L2KE76</accession>
<feature type="coiled-coil region" evidence="1">
    <location>
        <begin position="838"/>
        <end position="890"/>
    </location>
</feature>
<protein>
    <submittedName>
        <fullName evidence="3">Uncharacterized mitochondrial protein AtMg00810-like</fullName>
    </submittedName>
</protein>
<dbReference type="EMBL" id="BKCJ010002326">
    <property type="protein sequence ID" value="GEU47803.1"/>
    <property type="molecule type" value="Genomic_DNA"/>
</dbReference>
<feature type="region of interest" description="Disordered" evidence="2">
    <location>
        <begin position="289"/>
        <end position="315"/>
    </location>
</feature>
<dbReference type="PANTHER" id="PTHR11439">
    <property type="entry name" value="GAG-POL-RELATED RETROTRANSPOSON"/>
    <property type="match status" value="1"/>
</dbReference>